<evidence type="ECO:0000259" key="12">
    <source>
        <dbReference type="Pfam" id="PF00534"/>
    </source>
</evidence>
<keyword evidence="3 10" id="KW-0808">Transferase</keyword>
<organism evidence="14 15">
    <name type="scientific">Hypsibius exemplaris</name>
    <name type="common">Freshwater tardigrade</name>
    <dbReference type="NCBI Taxonomy" id="2072580"/>
    <lineage>
        <taxon>Eukaryota</taxon>
        <taxon>Metazoa</taxon>
        <taxon>Ecdysozoa</taxon>
        <taxon>Tardigrada</taxon>
        <taxon>Eutardigrada</taxon>
        <taxon>Parachela</taxon>
        <taxon>Hypsibioidea</taxon>
        <taxon>Hypsibiidae</taxon>
        <taxon>Hypsibius</taxon>
    </lineage>
</organism>
<keyword evidence="5" id="KW-0256">Endoplasmic reticulum</keyword>
<accession>A0A1W0WDQ8</accession>
<evidence type="ECO:0000256" key="1">
    <source>
        <dbReference type="ARBA" id="ARBA00004922"/>
    </source>
</evidence>
<comment type="catalytic activity">
    <reaction evidence="8 10">
        <text>a beta-D-Man-(1-&gt;4)-beta-D-GlcNAc-(1-&gt;4)-alpha-D-GlcNAc-diphospho-di-trans,poly-cis-dolichol + GDP-alpha-D-mannose = an alpha-D-Man-(1-&gt;3)-beta-D-Man-(1-&gt;4)-beta-D-GlcNAc-(1-&gt;4)-alpha-D-GlcNAc-diphospho-di-trans,poly-cis-dolichol + GDP + H(+)</text>
        <dbReference type="Rhea" id="RHEA:29515"/>
        <dbReference type="Rhea" id="RHEA-COMP:19511"/>
        <dbReference type="Rhea" id="RHEA-COMP:19513"/>
        <dbReference type="ChEBI" id="CHEBI:15378"/>
        <dbReference type="ChEBI" id="CHEBI:57527"/>
        <dbReference type="ChEBI" id="CHEBI:58189"/>
        <dbReference type="ChEBI" id="CHEBI:58472"/>
        <dbReference type="ChEBI" id="CHEBI:132510"/>
        <dbReference type="EC" id="2.4.1.132"/>
    </reaction>
    <physiologicalReaction direction="left-to-right" evidence="8 10">
        <dbReference type="Rhea" id="RHEA:29516"/>
    </physiologicalReaction>
</comment>
<feature type="domain" description="Glycosyl transferase family 1" evidence="12">
    <location>
        <begin position="234"/>
        <end position="411"/>
    </location>
</feature>
<dbReference type="EMBL" id="MTYJ01000127">
    <property type="protein sequence ID" value="OQV13302.1"/>
    <property type="molecule type" value="Genomic_DNA"/>
</dbReference>
<dbReference type="AlphaFoldDB" id="A0A1W0WDQ8"/>
<dbReference type="Pfam" id="PF00534">
    <property type="entry name" value="Glycos_transf_1"/>
    <property type="match status" value="1"/>
</dbReference>
<feature type="domain" description="Glycosyltransferase subfamily 4-like N-terminal" evidence="13">
    <location>
        <begin position="39"/>
        <end position="198"/>
    </location>
</feature>
<comment type="similarity">
    <text evidence="10">Belongs to the glycosyltransferase group 1 family.</text>
</comment>
<evidence type="ECO:0000256" key="2">
    <source>
        <dbReference type="ARBA" id="ARBA00022676"/>
    </source>
</evidence>
<dbReference type="Pfam" id="PF13439">
    <property type="entry name" value="Glyco_transf_4"/>
    <property type="match status" value="1"/>
</dbReference>
<dbReference type="CDD" id="cd03805">
    <property type="entry name" value="GT4_ALG2-like"/>
    <property type="match status" value="1"/>
</dbReference>
<dbReference type="Proteomes" id="UP000192578">
    <property type="component" value="Unassembled WGS sequence"/>
</dbReference>
<evidence type="ECO:0000313" key="15">
    <source>
        <dbReference type="Proteomes" id="UP000192578"/>
    </source>
</evidence>
<keyword evidence="7" id="KW-0472">Membrane</keyword>
<feature type="region of interest" description="Disordered" evidence="11">
    <location>
        <begin position="1"/>
        <end position="21"/>
    </location>
</feature>
<evidence type="ECO:0000256" key="5">
    <source>
        <dbReference type="ARBA" id="ARBA00022824"/>
    </source>
</evidence>
<dbReference type="InterPro" id="IPR027054">
    <property type="entry name" value="ALG2"/>
</dbReference>
<evidence type="ECO:0000256" key="10">
    <source>
        <dbReference type="RuleBase" id="RU367136"/>
    </source>
</evidence>
<dbReference type="UniPathway" id="UPA00378"/>
<dbReference type="SUPFAM" id="SSF53756">
    <property type="entry name" value="UDP-Glycosyltransferase/glycogen phosphorylase"/>
    <property type="match status" value="1"/>
</dbReference>
<comment type="caution">
    <text evidence="14">The sequence shown here is derived from an EMBL/GenBank/DDBJ whole genome shotgun (WGS) entry which is preliminary data.</text>
</comment>
<dbReference type="OrthoDB" id="448893at2759"/>
<keyword evidence="15" id="KW-1185">Reference proteome</keyword>
<keyword evidence="2 10" id="KW-0328">Glycosyltransferase</keyword>
<evidence type="ECO:0000256" key="7">
    <source>
        <dbReference type="ARBA" id="ARBA00023136"/>
    </source>
</evidence>
<evidence type="ECO:0000259" key="13">
    <source>
        <dbReference type="Pfam" id="PF13439"/>
    </source>
</evidence>
<comment type="catalytic activity">
    <reaction evidence="9 10">
        <text>an alpha-D-Man-(1-&gt;3)-beta-D-Man-(1-&gt;4)-beta-D-GlcNAc-(1-&gt;4)-alpha-D-GlcNAc-diphospho-di-trans,poly-cis-dolichol + GDP-alpha-D-mannose = an alpha-D-Man-(1-&gt;3)-[alpha-D-Man-(1-&gt;6)]-beta-D-Man-(1-&gt;4)-beta-D-GlcNAc-(1-&gt;4)-alpha-D-GlcNAc-diphospho-di-trans,poly-cis-dolichol + GDP + H(+)</text>
        <dbReference type="Rhea" id="RHEA:29519"/>
        <dbReference type="Rhea" id="RHEA-COMP:19513"/>
        <dbReference type="Rhea" id="RHEA-COMP:19515"/>
        <dbReference type="ChEBI" id="CHEBI:15378"/>
        <dbReference type="ChEBI" id="CHEBI:57527"/>
        <dbReference type="ChEBI" id="CHEBI:58189"/>
        <dbReference type="ChEBI" id="CHEBI:132510"/>
        <dbReference type="ChEBI" id="CHEBI:132511"/>
        <dbReference type="EC" id="2.4.1.257"/>
    </reaction>
    <physiologicalReaction direction="left-to-right" evidence="9 10">
        <dbReference type="Rhea" id="RHEA:29520"/>
    </physiologicalReaction>
</comment>
<name>A0A1W0WDQ8_HYPEX</name>
<protein>
    <recommendedName>
        <fullName evidence="10">Alpha-1,3/1,6-mannosyltransferase ALG2</fullName>
        <ecNumber evidence="10">2.4.1.132</ecNumber>
        <ecNumber evidence="10">2.4.1.257</ecNumber>
    </recommendedName>
    <alternativeName>
        <fullName evidence="10">GDP-Man:Man(1)GlcNAc(2)-PP-Dol alpha-1,3-mannosyltransferase</fullName>
    </alternativeName>
</protein>
<dbReference type="EC" id="2.4.1.132" evidence="10"/>
<evidence type="ECO:0000313" key="14">
    <source>
        <dbReference type="EMBL" id="OQV13302.1"/>
    </source>
</evidence>
<evidence type="ECO:0000256" key="8">
    <source>
        <dbReference type="ARBA" id="ARBA00045103"/>
    </source>
</evidence>
<comment type="pathway">
    <text evidence="1 10">Protein modification; protein glycosylation.</text>
</comment>
<feature type="compositionally biased region" description="Polar residues" evidence="11">
    <location>
        <begin position="1"/>
        <end position="15"/>
    </location>
</feature>
<dbReference type="FunFam" id="3.40.50.2000:FF:000085">
    <property type="entry name" value="alpha-1,3/1,6-mannosyltransferase ALG2"/>
    <property type="match status" value="1"/>
</dbReference>
<dbReference type="PANTHER" id="PTHR45918">
    <property type="entry name" value="ALPHA-1,3/1,6-MANNOSYLTRANSFERASE ALG2"/>
    <property type="match status" value="1"/>
</dbReference>
<evidence type="ECO:0000256" key="6">
    <source>
        <dbReference type="ARBA" id="ARBA00022989"/>
    </source>
</evidence>
<evidence type="ECO:0000256" key="4">
    <source>
        <dbReference type="ARBA" id="ARBA00022692"/>
    </source>
</evidence>
<dbReference type="EC" id="2.4.1.257" evidence="10"/>
<dbReference type="GO" id="GO:0005789">
    <property type="term" value="C:endoplasmic reticulum membrane"/>
    <property type="evidence" value="ECO:0007669"/>
    <property type="project" value="UniProtKB-SubCell"/>
</dbReference>
<sequence length="436" mass="48847">MSGQEHASPKGSPSLQKKRKIHNQRNPLSVVFIHPDLGIGGAERLVVDAAVALKSQGHAVHFVTSHHDPKHCFAETRDGTVAVTVVADWLPRSILGKFHAAFAYLRMMLCALWLVWLSDLQTDVIFCDQVSACVPILKMRGTKVIFYCHFPDQLLTKRQSWLKRMYRAPIDWLEEYTTGKADCVLVNSHFTDGIFQDTFQSLKNTSRQVLYPSLHCATFDQFTPGARHPKLPTGADIVFLSINRYEKKKQVELAIGGFAALQELLPCDLSILHGNKKGSRLHLVIAGGYDDRVPENRECYDALEALVDHFGLKDHVTFLRSIESSEKLQLVHDCTALIYTPSQEHFGIVPLEAMYMQRPVIAVSSGGPLETVLDGKTGFLCDAHEDRFAEAMKKFIDTPSLSRTMGTAGRQHVNKNFSFQAFTRQLDDIVRKVASS</sequence>
<comment type="function">
    <text evidence="10">Mannosylates Man(2)GlcNAc(2)-dolichol diphosphate and Man(1)GlcNAc(2)-dolichol diphosphate to form Man(3)GlcNAc(2)-dolichol diphosphate.</text>
</comment>
<comment type="subcellular location">
    <subcellularLocation>
        <location evidence="10">Endoplasmic reticulum membrane</location>
        <topology evidence="10">Single-pass membrane protein</topology>
    </subcellularLocation>
</comment>
<dbReference type="GO" id="GO:0102704">
    <property type="term" value="F:GDP-Man:Man(2)GlcNAc(2)-PP-Dol alpha-1,6-mannosyltransferase activity"/>
    <property type="evidence" value="ECO:0007669"/>
    <property type="project" value="UniProtKB-UniRule"/>
</dbReference>
<reference evidence="15" key="1">
    <citation type="submission" date="2017-01" db="EMBL/GenBank/DDBJ databases">
        <title>Comparative genomics of anhydrobiosis in the tardigrade Hypsibius dujardini.</title>
        <authorList>
            <person name="Yoshida Y."/>
            <person name="Koutsovoulos G."/>
            <person name="Laetsch D."/>
            <person name="Stevens L."/>
            <person name="Kumar S."/>
            <person name="Horikawa D."/>
            <person name="Ishino K."/>
            <person name="Komine S."/>
            <person name="Tomita M."/>
            <person name="Blaxter M."/>
            <person name="Arakawa K."/>
        </authorList>
    </citation>
    <scope>NUCLEOTIDE SEQUENCE [LARGE SCALE GENOMIC DNA]</scope>
    <source>
        <strain evidence="15">Z151</strain>
    </source>
</reference>
<gene>
    <name evidence="14" type="ORF">BV898_12508</name>
</gene>
<proteinExistence type="inferred from homology"/>
<evidence type="ECO:0000256" key="9">
    <source>
        <dbReference type="ARBA" id="ARBA00045104"/>
    </source>
</evidence>
<dbReference type="InterPro" id="IPR028098">
    <property type="entry name" value="Glyco_trans_4-like_N"/>
</dbReference>
<dbReference type="PANTHER" id="PTHR45918:SF1">
    <property type="entry name" value="ALPHA-1,3_1,6-MANNOSYLTRANSFERASE ALG2"/>
    <property type="match status" value="1"/>
</dbReference>
<keyword evidence="4" id="KW-0812">Transmembrane</keyword>
<dbReference type="InterPro" id="IPR001296">
    <property type="entry name" value="Glyco_trans_1"/>
</dbReference>
<keyword evidence="6" id="KW-1133">Transmembrane helix</keyword>
<dbReference type="Gene3D" id="3.40.50.2000">
    <property type="entry name" value="Glycogen Phosphorylase B"/>
    <property type="match status" value="2"/>
</dbReference>
<evidence type="ECO:0000256" key="3">
    <source>
        <dbReference type="ARBA" id="ARBA00022679"/>
    </source>
</evidence>
<evidence type="ECO:0000256" key="11">
    <source>
        <dbReference type="SAM" id="MobiDB-lite"/>
    </source>
</evidence>
<dbReference type="GO" id="GO:0004378">
    <property type="term" value="F:GDP-Man:Man(1)GlcNAc(2)-PP-Dol alpha-1,3-mannosyltransferase activity"/>
    <property type="evidence" value="ECO:0007669"/>
    <property type="project" value="UniProtKB-UniRule"/>
</dbReference>